<evidence type="ECO:0000256" key="8">
    <source>
        <dbReference type="ARBA" id="ARBA00023235"/>
    </source>
</evidence>
<dbReference type="PANTHER" id="PTHR43725">
    <property type="entry name" value="UDP-GLUCOSE 4-EPIMERASE"/>
    <property type="match status" value="1"/>
</dbReference>
<dbReference type="PANTHER" id="PTHR43725:SF53">
    <property type="entry name" value="UDP-ARABINOSE 4-EPIMERASE 1"/>
    <property type="match status" value="1"/>
</dbReference>
<evidence type="ECO:0000256" key="7">
    <source>
        <dbReference type="ARBA" id="ARBA00023027"/>
    </source>
</evidence>
<evidence type="ECO:0000256" key="9">
    <source>
        <dbReference type="ARBA" id="ARBA00023277"/>
    </source>
</evidence>
<feature type="domain" description="NAD-dependent epimerase/dehydratase" evidence="12">
    <location>
        <begin position="3"/>
        <end position="252"/>
    </location>
</feature>
<dbReference type="GO" id="GO:0006012">
    <property type="term" value="P:galactose metabolic process"/>
    <property type="evidence" value="ECO:0007669"/>
    <property type="project" value="UniProtKB-UniPathway"/>
</dbReference>
<dbReference type="InterPro" id="IPR001509">
    <property type="entry name" value="Epimerase_deHydtase"/>
</dbReference>
<dbReference type="Gene3D" id="3.90.25.10">
    <property type="entry name" value="UDP-galactose 4-epimerase, domain 1"/>
    <property type="match status" value="1"/>
</dbReference>
<dbReference type="NCBIfam" id="TIGR01179">
    <property type="entry name" value="galE"/>
    <property type="match status" value="1"/>
</dbReference>
<dbReference type="InterPro" id="IPR036291">
    <property type="entry name" value="NAD(P)-bd_dom_sf"/>
</dbReference>
<dbReference type="KEGG" id="apre:CNX65_14240"/>
<keyword evidence="8" id="KW-0413">Isomerase</keyword>
<evidence type="ECO:0000256" key="10">
    <source>
        <dbReference type="ARBA" id="ARBA00031367"/>
    </source>
</evidence>
<evidence type="ECO:0000256" key="11">
    <source>
        <dbReference type="ARBA" id="ARBA00033067"/>
    </source>
</evidence>
<dbReference type="SUPFAM" id="SSF51735">
    <property type="entry name" value="NAD(P)-binding Rossmann-fold domains"/>
    <property type="match status" value="1"/>
</dbReference>
<accession>A0A290Z5Q7</accession>
<keyword evidence="9" id="KW-0119">Carbohydrate metabolism</keyword>
<protein>
    <recommendedName>
        <fullName evidence="6">UDP-glucose 4-epimerase</fullName>
        <ecNumber evidence="5">5.1.3.2</ecNumber>
    </recommendedName>
    <alternativeName>
        <fullName evidence="11">Galactowaldenase</fullName>
    </alternativeName>
    <alternativeName>
        <fullName evidence="10">UDP-galactose 4-epimerase</fullName>
    </alternativeName>
</protein>
<dbReference type="InterPro" id="IPR005886">
    <property type="entry name" value="UDP_G4E"/>
</dbReference>
<sequence length="332" mass="35492">MRVLVSGGAGYIGSFAVRGLLARGHEVLVLDNLSTGRREAVPGQRVEVVDVRDEPAVTRVVAGFEPDAVIHFAALKSPQESVARPGLYLDVNVTGTANLLDAATRHGARHFVLSSSCAVYGTPQVCPVDERAPARPVSPYGESKLISERLVERCARARGVRYANLRYFNAAGAALDGSLGEHLPPVARQVVPLAVRAALGLEPCLNVFGDDYPTRDGTALRDYVHVEDLARGHVDVLDALSAEDVSGTYNLGQGVPTSVREVVRALGRAAGCEVPVRVGPRREGDPSVSWADSGLAGRVFDWAPRHGLDDIVGSAWRWHHDHPETLGRPACT</sequence>
<dbReference type="Proteomes" id="UP000218505">
    <property type="component" value="Chromosome"/>
</dbReference>
<dbReference type="Gene3D" id="3.40.50.720">
    <property type="entry name" value="NAD(P)-binding Rossmann-like Domain"/>
    <property type="match status" value="1"/>
</dbReference>
<comment type="catalytic activity">
    <reaction evidence="1">
        <text>UDP-alpha-D-glucose = UDP-alpha-D-galactose</text>
        <dbReference type="Rhea" id="RHEA:22168"/>
        <dbReference type="ChEBI" id="CHEBI:58885"/>
        <dbReference type="ChEBI" id="CHEBI:66914"/>
        <dbReference type="EC" id="5.1.3.2"/>
    </reaction>
</comment>
<evidence type="ECO:0000313" key="14">
    <source>
        <dbReference type="Proteomes" id="UP000218505"/>
    </source>
</evidence>
<comment type="pathway">
    <text evidence="3">Carbohydrate metabolism; galactose metabolism.</text>
</comment>
<dbReference type="GO" id="GO:0003978">
    <property type="term" value="F:UDP-glucose 4-epimerase activity"/>
    <property type="evidence" value="ECO:0007669"/>
    <property type="project" value="UniProtKB-EC"/>
</dbReference>
<dbReference type="AlphaFoldDB" id="A0A290Z5Q7"/>
<dbReference type="Pfam" id="PF01370">
    <property type="entry name" value="Epimerase"/>
    <property type="match status" value="1"/>
</dbReference>
<keyword evidence="7" id="KW-0520">NAD</keyword>
<organism evidence="13 14">
    <name type="scientific">Actinosynnema pretiosum</name>
    <dbReference type="NCBI Taxonomy" id="42197"/>
    <lineage>
        <taxon>Bacteria</taxon>
        <taxon>Bacillati</taxon>
        <taxon>Actinomycetota</taxon>
        <taxon>Actinomycetes</taxon>
        <taxon>Pseudonocardiales</taxon>
        <taxon>Pseudonocardiaceae</taxon>
        <taxon>Actinosynnema</taxon>
    </lineage>
</organism>
<evidence type="ECO:0000256" key="2">
    <source>
        <dbReference type="ARBA" id="ARBA00001911"/>
    </source>
</evidence>
<reference evidence="13" key="1">
    <citation type="submission" date="2017-09" db="EMBL/GenBank/DDBJ databases">
        <title>Complete Genome Sequence of ansamitocin-producing Bacterium Actinosynnema pretiosum X47.</title>
        <authorList>
            <person name="Cao G."/>
            <person name="Zong G."/>
            <person name="Zhong C."/>
            <person name="Fu J."/>
        </authorList>
    </citation>
    <scope>NUCLEOTIDE SEQUENCE [LARGE SCALE GENOMIC DNA]</scope>
    <source>
        <strain evidence="13">X47</strain>
    </source>
</reference>
<name>A0A290Z5Q7_9PSEU</name>
<keyword evidence="14" id="KW-1185">Reference proteome</keyword>
<gene>
    <name evidence="13" type="primary">galE</name>
    <name evidence="13" type="ORF">CNX65_14240</name>
</gene>
<evidence type="ECO:0000256" key="3">
    <source>
        <dbReference type="ARBA" id="ARBA00004947"/>
    </source>
</evidence>
<evidence type="ECO:0000256" key="5">
    <source>
        <dbReference type="ARBA" id="ARBA00013189"/>
    </source>
</evidence>
<dbReference type="EC" id="5.1.3.2" evidence="5"/>
<evidence type="ECO:0000256" key="4">
    <source>
        <dbReference type="ARBA" id="ARBA00007637"/>
    </source>
</evidence>
<dbReference type="UniPathway" id="UPA00214"/>
<evidence type="ECO:0000259" key="12">
    <source>
        <dbReference type="Pfam" id="PF01370"/>
    </source>
</evidence>
<evidence type="ECO:0000256" key="1">
    <source>
        <dbReference type="ARBA" id="ARBA00000083"/>
    </source>
</evidence>
<evidence type="ECO:0000256" key="6">
    <source>
        <dbReference type="ARBA" id="ARBA00018569"/>
    </source>
</evidence>
<evidence type="ECO:0000313" key="13">
    <source>
        <dbReference type="EMBL" id="ATE54309.1"/>
    </source>
</evidence>
<comment type="similarity">
    <text evidence="4">Belongs to the NAD(P)-dependent epimerase/dehydratase family.</text>
</comment>
<dbReference type="EMBL" id="CP023445">
    <property type="protein sequence ID" value="ATE54309.1"/>
    <property type="molecule type" value="Genomic_DNA"/>
</dbReference>
<proteinExistence type="inferred from homology"/>
<dbReference type="RefSeq" id="WP_096493331.1">
    <property type="nucleotide sequence ID" value="NZ_CP023445.1"/>
</dbReference>
<comment type="cofactor">
    <cofactor evidence="2">
        <name>NAD(+)</name>
        <dbReference type="ChEBI" id="CHEBI:57540"/>
    </cofactor>
</comment>